<name>A0AAD8S436_LOLMU</name>
<dbReference type="Proteomes" id="UP001231189">
    <property type="component" value="Unassembled WGS sequence"/>
</dbReference>
<evidence type="ECO:0000313" key="1">
    <source>
        <dbReference type="EMBL" id="KAK1645157.1"/>
    </source>
</evidence>
<reference evidence="1" key="1">
    <citation type="submission" date="2023-07" db="EMBL/GenBank/DDBJ databases">
        <title>A chromosome-level genome assembly of Lolium multiflorum.</title>
        <authorList>
            <person name="Chen Y."/>
            <person name="Copetti D."/>
            <person name="Kolliker R."/>
            <person name="Studer B."/>
        </authorList>
    </citation>
    <scope>NUCLEOTIDE SEQUENCE</scope>
    <source>
        <strain evidence="1">02402/16</strain>
        <tissue evidence="1">Leaf</tissue>
    </source>
</reference>
<keyword evidence="2" id="KW-1185">Reference proteome</keyword>
<protein>
    <submittedName>
        <fullName evidence="1">Uncharacterized protein</fullName>
    </submittedName>
</protein>
<dbReference type="EMBL" id="JAUUTY010000004">
    <property type="protein sequence ID" value="KAK1645157.1"/>
    <property type="molecule type" value="Genomic_DNA"/>
</dbReference>
<proteinExistence type="predicted"/>
<evidence type="ECO:0000313" key="2">
    <source>
        <dbReference type="Proteomes" id="UP001231189"/>
    </source>
</evidence>
<gene>
    <name evidence="1" type="ORF">QYE76_062962</name>
</gene>
<organism evidence="1 2">
    <name type="scientific">Lolium multiflorum</name>
    <name type="common">Italian ryegrass</name>
    <name type="synonym">Lolium perenne subsp. multiflorum</name>
    <dbReference type="NCBI Taxonomy" id="4521"/>
    <lineage>
        <taxon>Eukaryota</taxon>
        <taxon>Viridiplantae</taxon>
        <taxon>Streptophyta</taxon>
        <taxon>Embryophyta</taxon>
        <taxon>Tracheophyta</taxon>
        <taxon>Spermatophyta</taxon>
        <taxon>Magnoliopsida</taxon>
        <taxon>Liliopsida</taxon>
        <taxon>Poales</taxon>
        <taxon>Poaceae</taxon>
        <taxon>BOP clade</taxon>
        <taxon>Pooideae</taxon>
        <taxon>Poodae</taxon>
        <taxon>Poeae</taxon>
        <taxon>Poeae Chloroplast Group 2 (Poeae type)</taxon>
        <taxon>Loliodinae</taxon>
        <taxon>Loliinae</taxon>
        <taxon>Lolium</taxon>
    </lineage>
</organism>
<comment type="caution">
    <text evidence="1">The sequence shown here is derived from an EMBL/GenBank/DDBJ whole genome shotgun (WGS) entry which is preliminary data.</text>
</comment>
<dbReference type="AlphaFoldDB" id="A0AAD8S436"/>
<sequence length="98" mass="10522">MVMMGISKMVGKSWQEAKLMWHIAFPVILTIVCNFSIGFVTSAFAGHIGEVELAAVTVSKNVIEGFSYGVLDPNAICQDVSSVPCTQVGHKSRTFSLG</sequence>
<accession>A0AAD8S436</accession>